<dbReference type="RefSeq" id="WP_106625061.1">
    <property type="nucleotide sequence ID" value="NZ_CP032819.1"/>
</dbReference>
<name>A0A3S9VTE1_9BACT</name>
<reference evidence="8 9" key="1">
    <citation type="submission" date="2018-10" db="EMBL/GenBank/DDBJ databases">
        <title>Butyricimonas faecalis sp. nov., isolated from human faeces and emended description of the genus Butyricimonas.</title>
        <authorList>
            <person name="Le Roy T."/>
            <person name="Van der Smissen P."/>
            <person name="Paquot A."/>
            <person name="Delzenne N."/>
            <person name="Muccioli G."/>
            <person name="Collet J.-F."/>
            <person name="Cani P.D."/>
        </authorList>
    </citation>
    <scope>NUCLEOTIDE SEQUENCE [LARGE SCALE GENOMIC DNA]</scope>
    <source>
        <strain evidence="8 9">H184</strain>
    </source>
</reference>
<keyword evidence="9" id="KW-1185">Reference proteome</keyword>
<keyword evidence="5 6" id="KW-0592">Phosphate transport</keyword>
<sequence length="352" mass="37712">MKNLLILILAIAIASCGNSKKNKESESKKMNIAAAGATFPLPFYNLAFKTYQEKTGNTVTYGGIGSGGGIRSLKDKIVDFGGSDAYLSDAEMQEMPYATVHIPTCMGAVVMAYNLPEVKELKLSGEVVADIYLGKITKWNDAKIQELNPGVTLPDKELTPVYRSDGSGTTFVFSDYLTKVSNDWKENVGTGKSLKWPVGLAAKGNPGVAGTISQTPGAIGYVGSEYAFSLNIPMAQMKNSSGNFITPNTESISAAAKGEIPADTRTMITNSSAPDAYPISCFTWIILYKEQAYANRSLAQAQATVKLLDWMLSPEAQALTTKVHYSPLPQSAVANAKTLLNSISFEGKKVLN</sequence>
<comment type="function">
    <text evidence="1">Part of the ABC transporter complex PstSACB involved in phosphate import.</text>
</comment>
<dbReference type="KEGG" id="buy:D8S85_09880"/>
<dbReference type="NCBIfam" id="TIGR00975">
    <property type="entry name" value="3a0107s03"/>
    <property type="match status" value="1"/>
</dbReference>
<dbReference type="SUPFAM" id="SSF53850">
    <property type="entry name" value="Periplasmic binding protein-like II"/>
    <property type="match status" value="1"/>
</dbReference>
<dbReference type="CDD" id="cd13565">
    <property type="entry name" value="PBP2_PstS"/>
    <property type="match status" value="1"/>
</dbReference>
<dbReference type="GO" id="GO:0035435">
    <property type="term" value="P:phosphate ion transmembrane transport"/>
    <property type="evidence" value="ECO:0007669"/>
    <property type="project" value="InterPro"/>
</dbReference>
<dbReference type="PANTHER" id="PTHR42996">
    <property type="entry name" value="PHOSPHATE-BINDING PROTEIN PSTS"/>
    <property type="match status" value="1"/>
</dbReference>
<evidence type="ECO:0000256" key="1">
    <source>
        <dbReference type="ARBA" id="ARBA00002841"/>
    </source>
</evidence>
<dbReference type="Proteomes" id="UP000270673">
    <property type="component" value="Chromosome"/>
</dbReference>
<evidence type="ECO:0000256" key="4">
    <source>
        <dbReference type="ARBA" id="ARBA00022448"/>
    </source>
</evidence>
<comment type="similarity">
    <text evidence="2 6">Belongs to the PstS family.</text>
</comment>
<dbReference type="InterPro" id="IPR024370">
    <property type="entry name" value="PBP_domain"/>
</dbReference>
<evidence type="ECO:0000256" key="5">
    <source>
        <dbReference type="ARBA" id="ARBA00022592"/>
    </source>
</evidence>
<evidence type="ECO:0000313" key="9">
    <source>
        <dbReference type="Proteomes" id="UP000270673"/>
    </source>
</evidence>
<protein>
    <recommendedName>
        <fullName evidence="6">Phosphate-binding protein</fullName>
    </recommendedName>
</protein>
<proteinExistence type="inferred from homology"/>
<evidence type="ECO:0000259" key="7">
    <source>
        <dbReference type="Pfam" id="PF12849"/>
    </source>
</evidence>
<feature type="domain" description="PBP" evidence="7">
    <location>
        <begin position="26"/>
        <end position="315"/>
    </location>
</feature>
<dbReference type="Pfam" id="PF12849">
    <property type="entry name" value="PBP_like_2"/>
    <property type="match status" value="1"/>
</dbReference>
<organism evidence="8 9">
    <name type="scientific">Butyricimonas faecalis</name>
    <dbReference type="NCBI Taxonomy" id="2093856"/>
    <lineage>
        <taxon>Bacteria</taxon>
        <taxon>Pseudomonadati</taxon>
        <taxon>Bacteroidota</taxon>
        <taxon>Bacteroidia</taxon>
        <taxon>Bacteroidales</taxon>
        <taxon>Odoribacteraceae</taxon>
        <taxon>Butyricimonas</taxon>
    </lineage>
</organism>
<dbReference type="PANTHER" id="PTHR42996:SF1">
    <property type="entry name" value="PHOSPHATE-BINDING PROTEIN PSTS"/>
    <property type="match status" value="1"/>
</dbReference>
<dbReference type="GO" id="GO:0043190">
    <property type="term" value="C:ATP-binding cassette (ABC) transporter complex"/>
    <property type="evidence" value="ECO:0007669"/>
    <property type="project" value="InterPro"/>
</dbReference>
<dbReference type="OrthoDB" id="9783488at2"/>
<evidence type="ECO:0000313" key="8">
    <source>
        <dbReference type="EMBL" id="AZS29827.1"/>
    </source>
</evidence>
<evidence type="ECO:0000256" key="2">
    <source>
        <dbReference type="ARBA" id="ARBA00008725"/>
    </source>
</evidence>
<gene>
    <name evidence="8" type="primary">pstS</name>
    <name evidence="8" type="ORF">D8S85_09880</name>
</gene>
<accession>A0A3S9VTE1</accession>
<evidence type="ECO:0000256" key="3">
    <source>
        <dbReference type="ARBA" id="ARBA00011529"/>
    </source>
</evidence>
<dbReference type="InterPro" id="IPR005673">
    <property type="entry name" value="ABC_phos-bd_PstS"/>
</dbReference>
<dbReference type="AlphaFoldDB" id="A0A3S9VTE1"/>
<dbReference type="InterPro" id="IPR050962">
    <property type="entry name" value="Phosphate-bind_PstS"/>
</dbReference>
<dbReference type="EMBL" id="CP032819">
    <property type="protein sequence ID" value="AZS29827.1"/>
    <property type="molecule type" value="Genomic_DNA"/>
</dbReference>
<evidence type="ECO:0000256" key="6">
    <source>
        <dbReference type="PIRNR" id="PIRNR002756"/>
    </source>
</evidence>
<dbReference type="PROSITE" id="PS51257">
    <property type="entry name" value="PROKAR_LIPOPROTEIN"/>
    <property type="match status" value="1"/>
</dbReference>
<comment type="subunit">
    <text evidence="3">The complex is composed of two ATP-binding proteins (PstB), two transmembrane proteins (PstC and PstA) and a solute-binding protein (PstS).</text>
</comment>
<dbReference type="GO" id="GO:0042301">
    <property type="term" value="F:phosphate ion binding"/>
    <property type="evidence" value="ECO:0007669"/>
    <property type="project" value="InterPro"/>
</dbReference>
<dbReference type="PIRSF" id="PIRSF002756">
    <property type="entry name" value="PstS"/>
    <property type="match status" value="1"/>
</dbReference>
<dbReference type="Gene3D" id="3.40.190.10">
    <property type="entry name" value="Periplasmic binding protein-like II"/>
    <property type="match status" value="2"/>
</dbReference>
<keyword evidence="4 6" id="KW-0813">Transport</keyword>